<evidence type="ECO:0000313" key="1">
    <source>
        <dbReference type="EMBL" id="KKM24083.1"/>
    </source>
</evidence>
<accession>A0A0F9KPV8</accession>
<proteinExistence type="predicted"/>
<dbReference type="AlphaFoldDB" id="A0A0F9KPV8"/>
<organism evidence="1">
    <name type="scientific">marine sediment metagenome</name>
    <dbReference type="NCBI Taxonomy" id="412755"/>
    <lineage>
        <taxon>unclassified sequences</taxon>
        <taxon>metagenomes</taxon>
        <taxon>ecological metagenomes</taxon>
    </lineage>
</organism>
<dbReference type="EMBL" id="LAZR01012997">
    <property type="protein sequence ID" value="KKM24083.1"/>
    <property type="molecule type" value="Genomic_DNA"/>
</dbReference>
<name>A0A0F9KPV8_9ZZZZ</name>
<reference evidence="1" key="1">
    <citation type="journal article" date="2015" name="Nature">
        <title>Complex archaea that bridge the gap between prokaryotes and eukaryotes.</title>
        <authorList>
            <person name="Spang A."/>
            <person name="Saw J.H."/>
            <person name="Jorgensen S.L."/>
            <person name="Zaremba-Niedzwiedzka K."/>
            <person name="Martijn J."/>
            <person name="Lind A.E."/>
            <person name="van Eijk R."/>
            <person name="Schleper C."/>
            <person name="Guy L."/>
            <person name="Ettema T.J."/>
        </authorList>
    </citation>
    <scope>NUCLEOTIDE SEQUENCE</scope>
</reference>
<comment type="caution">
    <text evidence="1">The sequence shown here is derived from an EMBL/GenBank/DDBJ whole genome shotgun (WGS) entry which is preliminary data.</text>
</comment>
<protein>
    <submittedName>
        <fullName evidence="1">Uncharacterized protein</fullName>
    </submittedName>
</protein>
<sequence length="137" mass="15859">MKRKKTCSNSNLLKIGISLDDTITASLESLSFFILLTESLKERAEIYIITDRDKTQASFNKTVEELESLGIYYDVLLLTSEKKGEVIRNEITVFFDDTDDYILQFPKDVAVFKIREDGNFNFRKQKWVGTKETVEIV</sequence>
<dbReference type="Gene3D" id="3.40.50.1000">
    <property type="entry name" value="HAD superfamily/HAD-like"/>
    <property type="match status" value="1"/>
</dbReference>
<gene>
    <name evidence="1" type="ORF">LCGC14_1608730</name>
</gene>
<dbReference type="InterPro" id="IPR023214">
    <property type="entry name" value="HAD_sf"/>
</dbReference>